<sequence>MAVVGEQVRAPASDSLPGSSSGQASVCGRVGEPHAPAAVRPGRAREARGIMSRLTLGSLLGLIELEILQHSGTDTKAQAKVFEKEREQTKMAASLPVVQKQHQLHVTLLLCNVAAMEALPIFLIECFIMFFLYYCQRHLFLPLERDHV</sequence>
<name>A0A804ULN9_MAIZE</name>
<dbReference type="PANTHER" id="PTHR12064">
    <property type="entry name" value="METAL TRANSPORTER CNNM"/>
    <property type="match status" value="1"/>
</dbReference>
<dbReference type="AlphaFoldDB" id="A0A804ULN9"/>
<evidence type="ECO:0000256" key="1">
    <source>
        <dbReference type="ARBA" id="ARBA00022737"/>
    </source>
</evidence>
<keyword evidence="5" id="KW-1185">Reference proteome</keyword>
<dbReference type="EnsemblPlants" id="Zm00001eb412250_T001">
    <property type="protein sequence ID" value="Zm00001eb412250_P001"/>
    <property type="gene ID" value="Zm00001eb412250"/>
</dbReference>
<reference evidence="4" key="2">
    <citation type="submission" date="2019-07" db="EMBL/GenBank/DDBJ databases">
        <authorList>
            <person name="Seetharam A."/>
            <person name="Woodhouse M."/>
            <person name="Cannon E."/>
        </authorList>
    </citation>
    <scope>NUCLEOTIDE SEQUENCE [LARGE SCALE GENOMIC DNA]</scope>
    <source>
        <strain evidence="4">cv. B73</strain>
    </source>
</reference>
<dbReference type="Proteomes" id="UP000007305">
    <property type="component" value="Chromosome 10"/>
</dbReference>
<accession>A0A804ULN9</accession>
<reference evidence="4" key="3">
    <citation type="submission" date="2021-05" db="UniProtKB">
        <authorList>
            <consortium name="EnsemblPlants"/>
        </authorList>
    </citation>
    <scope>IDENTIFICATION</scope>
    <source>
        <strain evidence="4">cv. B73</strain>
    </source>
</reference>
<evidence type="ECO:0000313" key="5">
    <source>
        <dbReference type="Proteomes" id="UP000007305"/>
    </source>
</evidence>
<keyword evidence="3" id="KW-0472">Membrane</keyword>
<evidence type="ECO:0000256" key="3">
    <source>
        <dbReference type="SAM" id="Phobius"/>
    </source>
</evidence>
<dbReference type="GO" id="GO:0010960">
    <property type="term" value="P:magnesium ion homeostasis"/>
    <property type="evidence" value="ECO:0007669"/>
    <property type="project" value="InterPro"/>
</dbReference>
<dbReference type="PANTHER" id="PTHR12064:SF97">
    <property type="entry name" value="METAL TRANSPORTER CNNM-5"/>
    <property type="match status" value="1"/>
</dbReference>
<proteinExistence type="predicted"/>
<keyword evidence="1" id="KW-0677">Repeat</keyword>
<organism evidence="4 5">
    <name type="scientific">Zea mays</name>
    <name type="common">Maize</name>
    <dbReference type="NCBI Taxonomy" id="4577"/>
    <lineage>
        <taxon>Eukaryota</taxon>
        <taxon>Viridiplantae</taxon>
        <taxon>Streptophyta</taxon>
        <taxon>Embryophyta</taxon>
        <taxon>Tracheophyta</taxon>
        <taxon>Spermatophyta</taxon>
        <taxon>Magnoliopsida</taxon>
        <taxon>Liliopsida</taxon>
        <taxon>Poales</taxon>
        <taxon>Poaceae</taxon>
        <taxon>PACMAD clade</taxon>
        <taxon>Panicoideae</taxon>
        <taxon>Andropogonodae</taxon>
        <taxon>Andropogoneae</taxon>
        <taxon>Tripsacinae</taxon>
        <taxon>Zea</taxon>
    </lineage>
</organism>
<dbReference type="Gramene" id="Zm00001eb412250_T001">
    <property type="protein sequence ID" value="Zm00001eb412250_P001"/>
    <property type="gene ID" value="Zm00001eb412250"/>
</dbReference>
<dbReference type="InterPro" id="IPR045095">
    <property type="entry name" value="ACDP"/>
</dbReference>
<feature type="region of interest" description="Disordered" evidence="2">
    <location>
        <begin position="1"/>
        <end position="27"/>
    </location>
</feature>
<keyword evidence="3" id="KW-0812">Transmembrane</keyword>
<evidence type="ECO:0000256" key="2">
    <source>
        <dbReference type="SAM" id="MobiDB-lite"/>
    </source>
</evidence>
<protein>
    <submittedName>
        <fullName evidence="4">Uncharacterized protein</fullName>
    </submittedName>
</protein>
<reference evidence="5" key="1">
    <citation type="journal article" date="2009" name="Science">
        <title>The B73 maize genome: complexity, diversity, and dynamics.</title>
        <authorList>
            <person name="Schnable P.S."/>
            <person name="Ware D."/>
            <person name="Fulton R.S."/>
            <person name="Stein J.C."/>
            <person name="Wei F."/>
            <person name="Pasternak S."/>
            <person name="Liang C."/>
            <person name="Zhang J."/>
            <person name="Fulton L."/>
            <person name="Graves T.A."/>
            <person name="Minx P."/>
            <person name="Reily A.D."/>
            <person name="Courtney L."/>
            <person name="Kruchowski S.S."/>
            <person name="Tomlinson C."/>
            <person name="Strong C."/>
            <person name="Delehaunty K."/>
            <person name="Fronick C."/>
            <person name="Courtney B."/>
            <person name="Rock S.M."/>
            <person name="Belter E."/>
            <person name="Du F."/>
            <person name="Kim K."/>
            <person name="Abbott R.M."/>
            <person name="Cotton M."/>
            <person name="Levy A."/>
            <person name="Marchetto P."/>
            <person name="Ochoa K."/>
            <person name="Jackson S.M."/>
            <person name="Gillam B."/>
            <person name="Chen W."/>
            <person name="Yan L."/>
            <person name="Higginbotham J."/>
            <person name="Cardenas M."/>
            <person name="Waligorski J."/>
            <person name="Applebaum E."/>
            <person name="Phelps L."/>
            <person name="Falcone J."/>
            <person name="Kanchi K."/>
            <person name="Thane T."/>
            <person name="Scimone A."/>
            <person name="Thane N."/>
            <person name="Henke J."/>
            <person name="Wang T."/>
            <person name="Ruppert J."/>
            <person name="Shah N."/>
            <person name="Rotter K."/>
            <person name="Hodges J."/>
            <person name="Ingenthron E."/>
            <person name="Cordes M."/>
            <person name="Kohlberg S."/>
            <person name="Sgro J."/>
            <person name="Delgado B."/>
            <person name="Mead K."/>
            <person name="Chinwalla A."/>
            <person name="Leonard S."/>
            <person name="Crouse K."/>
            <person name="Collura K."/>
            <person name="Kudrna D."/>
            <person name="Currie J."/>
            <person name="He R."/>
            <person name="Angelova A."/>
            <person name="Rajasekar S."/>
            <person name="Mueller T."/>
            <person name="Lomeli R."/>
            <person name="Scara G."/>
            <person name="Ko A."/>
            <person name="Delaney K."/>
            <person name="Wissotski M."/>
            <person name="Lopez G."/>
            <person name="Campos D."/>
            <person name="Braidotti M."/>
            <person name="Ashley E."/>
            <person name="Golser W."/>
            <person name="Kim H."/>
            <person name="Lee S."/>
            <person name="Lin J."/>
            <person name="Dujmic Z."/>
            <person name="Kim W."/>
            <person name="Talag J."/>
            <person name="Zuccolo A."/>
            <person name="Fan C."/>
            <person name="Sebastian A."/>
            <person name="Kramer M."/>
            <person name="Spiegel L."/>
            <person name="Nascimento L."/>
            <person name="Zutavern T."/>
            <person name="Miller B."/>
            <person name="Ambroise C."/>
            <person name="Muller S."/>
            <person name="Spooner W."/>
            <person name="Narechania A."/>
            <person name="Ren L."/>
            <person name="Wei S."/>
            <person name="Kumari S."/>
            <person name="Faga B."/>
            <person name="Levy M.J."/>
            <person name="McMahan L."/>
            <person name="Van Buren P."/>
            <person name="Vaughn M.W."/>
            <person name="Ying K."/>
            <person name="Yeh C.-T."/>
            <person name="Emrich S.J."/>
            <person name="Jia Y."/>
            <person name="Kalyanaraman A."/>
            <person name="Hsia A.-P."/>
            <person name="Barbazuk W.B."/>
            <person name="Baucom R.S."/>
            <person name="Brutnell T.P."/>
            <person name="Carpita N.C."/>
            <person name="Chaparro C."/>
            <person name="Chia J.-M."/>
            <person name="Deragon J.-M."/>
            <person name="Estill J.C."/>
            <person name="Fu Y."/>
            <person name="Jeddeloh J.A."/>
            <person name="Han Y."/>
            <person name="Lee H."/>
            <person name="Li P."/>
            <person name="Lisch D.R."/>
            <person name="Liu S."/>
            <person name="Liu Z."/>
            <person name="Nagel D.H."/>
            <person name="McCann M.C."/>
            <person name="SanMiguel P."/>
            <person name="Myers A.M."/>
            <person name="Nettleton D."/>
            <person name="Nguyen J."/>
            <person name="Penning B.W."/>
            <person name="Ponnala L."/>
            <person name="Schneider K.L."/>
            <person name="Schwartz D.C."/>
            <person name="Sharma A."/>
            <person name="Soderlund C."/>
            <person name="Springer N.M."/>
            <person name="Sun Q."/>
            <person name="Wang H."/>
            <person name="Waterman M."/>
            <person name="Westerman R."/>
            <person name="Wolfgruber T.K."/>
            <person name="Yang L."/>
            <person name="Yu Y."/>
            <person name="Zhang L."/>
            <person name="Zhou S."/>
            <person name="Zhu Q."/>
            <person name="Bennetzen J.L."/>
            <person name="Dawe R.K."/>
            <person name="Jiang J."/>
            <person name="Jiang N."/>
            <person name="Presting G.G."/>
            <person name="Wessler S.R."/>
            <person name="Aluru S."/>
            <person name="Martienssen R.A."/>
            <person name="Clifton S.W."/>
            <person name="McCombie W.R."/>
            <person name="Wing R.A."/>
            <person name="Wilson R.K."/>
        </authorList>
    </citation>
    <scope>NUCLEOTIDE SEQUENCE [LARGE SCALE GENOMIC DNA]</scope>
    <source>
        <strain evidence="5">cv. B73</strain>
    </source>
</reference>
<feature type="transmembrane region" description="Helical" evidence="3">
    <location>
        <begin position="109"/>
        <end position="134"/>
    </location>
</feature>
<keyword evidence="3" id="KW-1133">Transmembrane helix</keyword>
<dbReference type="InParanoid" id="A0A804ULN9"/>
<evidence type="ECO:0000313" key="4">
    <source>
        <dbReference type="EnsemblPlants" id="Zm00001eb412250_P001"/>
    </source>
</evidence>